<accession>A0A6M5YJ78</accession>
<sequence>MSPVDLSCPACARALRVSGVKPGCRIRCPRCGEVFAPPTAGLDPEPTPVTNSAPAAAPPAPASVTAHAPPVLTDEDIFAKIAEADDPVAAAAEVRKPKITPGEPGNPLPLDDPPPAPPAPAPKPANAARKRRAEARDEDEPRAALAINPVWLLGGLCVLAVGVLVLGVFVLSRHVDPSEEEAAAAARRERDATARRERADDLAKPAPKPAPKTNPPTAEPARPHPVNPDPDPERPDPIIADPMPVFPQVQPQPQPFGPNPVFPNNPVFPPGMGLPPAFPPNMGLPQPAFPPGFPNRPPGRLRPPRPPGFQPEVVLPLNPPVPAGPMVTEERPDIVHPTAAPAPITPTVAADQTEIRLPGPVDLTCFGGGGRYVLLRIPSAKQVAVLDVCAGKIAKYLPLPEEGALIAAGNEHLFVMAPTDNVIQRWNLVTFEKERTVANPLEGPVRHLLVGHATDGPLYVIGPNKVLDTNTFKEVSLGESANGRALGMWNDARPATVNVSADGRVLAWHRQGASPSGLSALVIGPTRTKSHYEHVTVGAIIPGPDGTLFTSVGLFTPELKSLGEKTLYRYWHHAPVPAAHGKLYLSVLPVDDLAPDKPAPRVVLKMVGENRALGDLSGLAGLGVPRDFNEATAKGLQLHNRLFLVPDAKALVVLHGTADRVTIHAFDTEAVMAKSDFDFLFVTSKPTRAVCGETFTYKPEVKSRRGGVKVKRDAGPEGMRVTEDGTVTWAVPANFADTSVPVTLTITDRSGQEVLHTFTLPVVSRP</sequence>
<evidence type="ECO:0000313" key="4">
    <source>
        <dbReference type="Proteomes" id="UP000503447"/>
    </source>
</evidence>
<dbReference type="SUPFAM" id="SSF50969">
    <property type="entry name" value="YVTN repeat-like/Quinoprotein amine dehydrogenase"/>
    <property type="match status" value="1"/>
</dbReference>
<feature type="region of interest" description="Disordered" evidence="1">
    <location>
        <begin position="38"/>
        <end position="67"/>
    </location>
</feature>
<dbReference type="PRINTS" id="PR01217">
    <property type="entry name" value="PRICHEXTENSN"/>
</dbReference>
<keyword evidence="2" id="KW-0472">Membrane</keyword>
<feature type="compositionally biased region" description="Pro residues" evidence="1">
    <location>
        <begin position="104"/>
        <end position="123"/>
    </location>
</feature>
<feature type="transmembrane region" description="Helical" evidence="2">
    <location>
        <begin position="150"/>
        <end position="171"/>
    </location>
</feature>
<feature type="compositionally biased region" description="Low complexity" evidence="1">
    <location>
        <begin position="237"/>
        <end position="249"/>
    </location>
</feature>
<feature type="region of interest" description="Disordered" evidence="1">
    <location>
        <begin position="93"/>
        <end position="140"/>
    </location>
</feature>
<evidence type="ECO:0000256" key="2">
    <source>
        <dbReference type="SAM" id="Phobius"/>
    </source>
</evidence>
<name>A0A6M5YJ78_9BACT</name>
<reference evidence="4" key="1">
    <citation type="submission" date="2020-05" db="EMBL/GenBank/DDBJ databases">
        <title>Frigoriglobus tundricola gen. nov., sp. nov., a psychrotolerant cellulolytic planctomycete of the family Gemmataceae with two divergent copies of 16S rRNA gene.</title>
        <authorList>
            <person name="Kulichevskaya I.S."/>
            <person name="Ivanova A.A."/>
            <person name="Naumoff D.G."/>
            <person name="Beletsky A.V."/>
            <person name="Rijpstra W.I.C."/>
            <person name="Sinninghe Damste J.S."/>
            <person name="Mardanov A.V."/>
            <person name="Ravin N.V."/>
            <person name="Dedysh S.N."/>
        </authorList>
    </citation>
    <scope>NUCLEOTIDE SEQUENCE [LARGE SCALE GENOMIC DNA]</scope>
    <source>
        <strain evidence="4">PL17</strain>
    </source>
</reference>
<organism evidence="3 4">
    <name type="scientific">Frigoriglobus tundricola</name>
    <dbReference type="NCBI Taxonomy" id="2774151"/>
    <lineage>
        <taxon>Bacteria</taxon>
        <taxon>Pseudomonadati</taxon>
        <taxon>Planctomycetota</taxon>
        <taxon>Planctomycetia</taxon>
        <taxon>Gemmatales</taxon>
        <taxon>Gemmataceae</taxon>
        <taxon>Frigoriglobus</taxon>
    </lineage>
</organism>
<dbReference type="KEGG" id="ftj:FTUN_1638"/>
<dbReference type="Proteomes" id="UP000503447">
    <property type="component" value="Chromosome"/>
</dbReference>
<keyword evidence="4" id="KW-1185">Reference proteome</keyword>
<dbReference type="AlphaFoldDB" id="A0A6M5YJ78"/>
<feature type="region of interest" description="Disordered" evidence="1">
    <location>
        <begin position="176"/>
        <end position="252"/>
    </location>
</feature>
<evidence type="ECO:0000256" key="1">
    <source>
        <dbReference type="SAM" id="MobiDB-lite"/>
    </source>
</evidence>
<gene>
    <name evidence="3" type="ORF">FTUN_1638</name>
</gene>
<protein>
    <submittedName>
        <fullName evidence="3">Uncharacterized protein</fullName>
    </submittedName>
</protein>
<dbReference type="RefSeq" id="WP_171470188.1">
    <property type="nucleotide sequence ID" value="NZ_CP053452.2"/>
</dbReference>
<feature type="compositionally biased region" description="Basic and acidic residues" evidence="1">
    <location>
        <begin position="186"/>
        <end position="203"/>
    </location>
</feature>
<evidence type="ECO:0000313" key="3">
    <source>
        <dbReference type="EMBL" id="QJW94119.1"/>
    </source>
</evidence>
<dbReference type="InterPro" id="IPR011044">
    <property type="entry name" value="Quino_amine_DH_bsu"/>
</dbReference>
<keyword evidence="2" id="KW-0812">Transmembrane</keyword>
<dbReference type="EMBL" id="CP053452">
    <property type="protein sequence ID" value="QJW94119.1"/>
    <property type="molecule type" value="Genomic_DNA"/>
</dbReference>
<proteinExistence type="predicted"/>
<feature type="compositionally biased region" description="Pro residues" evidence="1">
    <location>
        <begin position="206"/>
        <end position="229"/>
    </location>
</feature>
<keyword evidence="2" id="KW-1133">Transmembrane helix</keyword>